<feature type="transmembrane region" description="Helical" evidence="6">
    <location>
        <begin position="212"/>
        <end position="234"/>
    </location>
</feature>
<dbReference type="GO" id="GO:0071709">
    <property type="term" value="P:membrane assembly"/>
    <property type="evidence" value="ECO:0007669"/>
    <property type="project" value="TreeGrafter"/>
</dbReference>
<dbReference type="PANTHER" id="PTHR13439:SF4">
    <property type="entry name" value="TLC DOMAIN-CONTAINING PROTEIN"/>
    <property type="match status" value="1"/>
</dbReference>
<reference evidence="8" key="2">
    <citation type="submission" date="2025-08" db="UniProtKB">
        <authorList>
            <consortium name="Ensembl"/>
        </authorList>
    </citation>
    <scope>IDENTIFICATION</scope>
</reference>
<dbReference type="GeneTree" id="ENSGT01010000222313"/>
<gene>
    <name evidence="8" type="primary">LOC118301500</name>
</gene>
<dbReference type="GO" id="GO:0097035">
    <property type="term" value="P:regulation of membrane lipid distribution"/>
    <property type="evidence" value="ECO:0007669"/>
    <property type="project" value="TreeGrafter"/>
</dbReference>
<evidence type="ECO:0000256" key="6">
    <source>
        <dbReference type="SAM" id="Phobius"/>
    </source>
</evidence>
<keyword evidence="4 5" id="KW-0472">Membrane</keyword>
<dbReference type="AlphaFoldDB" id="A0A8D3DGU0"/>
<dbReference type="Ensembl" id="ENSSMAT00000040327.1">
    <property type="protein sequence ID" value="ENSSMAP00000058749.1"/>
    <property type="gene ID" value="ENSSMAG00000035495.1"/>
</dbReference>
<evidence type="ECO:0000256" key="3">
    <source>
        <dbReference type="ARBA" id="ARBA00022989"/>
    </source>
</evidence>
<evidence type="ECO:0000256" key="4">
    <source>
        <dbReference type="ARBA" id="ARBA00023136"/>
    </source>
</evidence>
<comment type="subcellular location">
    <subcellularLocation>
        <location evidence="1">Membrane</location>
        <topology evidence="1">Multi-pass membrane protein</topology>
    </subcellularLocation>
</comment>
<sequence length="282" mass="31424">MDLRSVLLVTGGSACSFKLLNTLFRFLPTPAPARKKAWKWRNISTSLAHSTLTGAWAVLWCVETQQHAVGPVVYSRVIVRSSLSHVVRLWLCSFSLRPQMVADLISSHSVLSHSLVAVSTGYFIHDFLDLASNQSVKQSWEVLLHHSVVISCFGLAVTSRLYLGFAVVSLLVEINSVFLHIRQLLLLSGQRNRPGGGVTAPRPTVTYTTNCWLNLGTFLVFRACTLGWMGRWLAGQTEHMPRHVLMMGRVGLSLISVMNVVLFYRLVRADILTDTNNTKGRH</sequence>
<dbReference type="PANTHER" id="PTHR13439">
    <property type="entry name" value="CT120 PROTEIN"/>
    <property type="match status" value="1"/>
</dbReference>
<dbReference type="GO" id="GO:0005886">
    <property type="term" value="C:plasma membrane"/>
    <property type="evidence" value="ECO:0007669"/>
    <property type="project" value="TreeGrafter"/>
</dbReference>
<evidence type="ECO:0000256" key="1">
    <source>
        <dbReference type="ARBA" id="ARBA00004141"/>
    </source>
</evidence>
<evidence type="ECO:0000256" key="5">
    <source>
        <dbReference type="PROSITE-ProRule" id="PRU00205"/>
    </source>
</evidence>
<evidence type="ECO:0000256" key="2">
    <source>
        <dbReference type="ARBA" id="ARBA00022692"/>
    </source>
</evidence>
<dbReference type="Proteomes" id="UP000694558">
    <property type="component" value="Chromosome 4"/>
</dbReference>
<evidence type="ECO:0000313" key="9">
    <source>
        <dbReference type="Proteomes" id="UP000694558"/>
    </source>
</evidence>
<accession>A0A8D3DGU0</accession>
<protein>
    <recommendedName>
        <fullName evidence="7">TLC domain-containing protein</fullName>
    </recommendedName>
</protein>
<dbReference type="InterPro" id="IPR050846">
    <property type="entry name" value="TLCD"/>
</dbReference>
<reference evidence="8" key="1">
    <citation type="submission" date="2023-05" db="EMBL/GenBank/DDBJ databases">
        <title>High-quality long-read genome of Scophthalmus maximus.</title>
        <authorList>
            <person name="Lien S."/>
            <person name="Martinez P."/>
        </authorList>
    </citation>
    <scope>NUCLEOTIDE SEQUENCE [LARGE SCALE GENOMIC DNA]</scope>
</reference>
<dbReference type="SMART" id="SM00724">
    <property type="entry name" value="TLC"/>
    <property type="match status" value="1"/>
</dbReference>
<dbReference type="GO" id="GO:0007009">
    <property type="term" value="P:plasma membrane organization"/>
    <property type="evidence" value="ECO:0007669"/>
    <property type="project" value="TreeGrafter"/>
</dbReference>
<feature type="transmembrane region" description="Helical" evidence="6">
    <location>
        <begin position="246"/>
        <end position="267"/>
    </location>
</feature>
<organism evidence="8 9">
    <name type="scientific">Scophthalmus maximus</name>
    <name type="common">Turbot</name>
    <name type="synonym">Psetta maxima</name>
    <dbReference type="NCBI Taxonomy" id="52904"/>
    <lineage>
        <taxon>Eukaryota</taxon>
        <taxon>Metazoa</taxon>
        <taxon>Chordata</taxon>
        <taxon>Craniata</taxon>
        <taxon>Vertebrata</taxon>
        <taxon>Euteleostomi</taxon>
        <taxon>Actinopterygii</taxon>
        <taxon>Neopterygii</taxon>
        <taxon>Teleostei</taxon>
        <taxon>Neoteleostei</taxon>
        <taxon>Acanthomorphata</taxon>
        <taxon>Carangaria</taxon>
        <taxon>Pleuronectiformes</taxon>
        <taxon>Pleuronectoidei</taxon>
        <taxon>Scophthalmidae</taxon>
        <taxon>Scophthalmus</taxon>
    </lineage>
</organism>
<dbReference type="InterPro" id="IPR006634">
    <property type="entry name" value="TLC-dom"/>
</dbReference>
<dbReference type="PROSITE" id="PS50922">
    <property type="entry name" value="TLC"/>
    <property type="match status" value="1"/>
</dbReference>
<keyword evidence="2 5" id="KW-0812">Transmembrane</keyword>
<name>A0A8D3DGU0_SCOMX</name>
<dbReference type="PROSITE" id="PS51257">
    <property type="entry name" value="PROKAR_LIPOPROTEIN"/>
    <property type="match status" value="1"/>
</dbReference>
<keyword evidence="3 6" id="KW-1133">Transmembrane helix</keyword>
<evidence type="ECO:0000259" key="7">
    <source>
        <dbReference type="PROSITE" id="PS50922"/>
    </source>
</evidence>
<dbReference type="GO" id="GO:0055091">
    <property type="term" value="P:phospholipid homeostasis"/>
    <property type="evidence" value="ECO:0007669"/>
    <property type="project" value="TreeGrafter"/>
</dbReference>
<feature type="transmembrane region" description="Helical" evidence="6">
    <location>
        <begin position="161"/>
        <end position="181"/>
    </location>
</feature>
<dbReference type="Pfam" id="PF03798">
    <property type="entry name" value="TRAM_LAG1_CLN8"/>
    <property type="match status" value="1"/>
</dbReference>
<feature type="domain" description="TLC" evidence="7">
    <location>
        <begin position="35"/>
        <end position="275"/>
    </location>
</feature>
<evidence type="ECO:0000313" key="8">
    <source>
        <dbReference type="Ensembl" id="ENSSMAP00000058749.1"/>
    </source>
</evidence>
<proteinExistence type="predicted"/>